<feature type="region of interest" description="Disordered" evidence="6">
    <location>
        <begin position="148"/>
        <end position="181"/>
    </location>
</feature>
<evidence type="ECO:0000256" key="4">
    <source>
        <dbReference type="ARBA" id="ARBA00023125"/>
    </source>
</evidence>
<dbReference type="STRING" id="1713.GCA_000718325_02808"/>
<keyword evidence="12" id="KW-1185">Reference proteome</keyword>
<proteinExistence type="inferred from homology"/>
<dbReference type="GO" id="GO:0003677">
    <property type="term" value="F:DNA binding"/>
    <property type="evidence" value="ECO:0007669"/>
    <property type="project" value="UniProtKB-KW"/>
</dbReference>
<dbReference type="GO" id="GO:0016987">
    <property type="term" value="F:sigma factor activity"/>
    <property type="evidence" value="ECO:0007669"/>
    <property type="project" value="UniProtKB-KW"/>
</dbReference>
<dbReference type="Gene3D" id="1.10.10.10">
    <property type="entry name" value="Winged helix-like DNA-binding domain superfamily/Winged helix DNA-binding domain"/>
    <property type="match status" value="1"/>
</dbReference>
<dbReference type="InterPro" id="IPR039425">
    <property type="entry name" value="RNA_pol_sigma-70-like"/>
</dbReference>
<gene>
    <name evidence="9" type="ORF">EQW73_14290</name>
    <name evidence="10" type="ORF">EQW78_10610</name>
</gene>
<dbReference type="InterPro" id="IPR007627">
    <property type="entry name" value="RNA_pol_sigma70_r2"/>
</dbReference>
<dbReference type="Gene3D" id="1.10.1740.10">
    <property type="match status" value="1"/>
</dbReference>
<evidence type="ECO:0000313" key="12">
    <source>
        <dbReference type="Proteomes" id="UP000290517"/>
    </source>
</evidence>
<organism evidence="10 11">
    <name type="scientific">Oerskovia turbata</name>
    <dbReference type="NCBI Taxonomy" id="1713"/>
    <lineage>
        <taxon>Bacteria</taxon>
        <taxon>Bacillati</taxon>
        <taxon>Actinomycetota</taxon>
        <taxon>Actinomycetes</taxon>
        <taxon>Micrococcales</taxon>
        <taxon>Cellulomonadaceae</taxon>
        <taxon>Oerskovia</taxon>
    </lineage>
</organism>
<dbReference type="InterPro" id="IPR036388">
    <property type="entry name" value="WH-like_DNA-bd_sf"/>
</dbReference>
<dbReference type="GO" id="GO:0006352">
    <property type="term" value="P:DNA-templated transcription initiation"/>
    <property type="evidence" value="ECO:0007669"/>
    <property type="project" value="InterPro"/>
</dbReference>
<keyword evidence="4" id="KW-0238">DNA-binding</keyword>
<feature type="domain" description="RNA polymerase sigma-70 region 2" evidence="7">
    <location>
        <begin position="8"/>
        <end position="73"/>
    </location>
</feature>
<reference evidence="11 12" key="1">
    <citation type="submission" date="2019-01" db="EMBL/GenBank/DDBJ databases">
        <title>Oerskovia turbata Genome sequencing and assembly.</title>
        <authorList>
            <person name="Dou T."/>
        </authorList>
    </citation>
    <scope>NUCLEOTIDE SEQUENCE [LARGE SCALE GENOMIC DNA]</scope>
    <source>
        <strain evidence="10 11">JCM12123</strain>
        <strain evidence="9 12">JCM3160</strain>
    </source>
</reference>
<evidence type="ECO:0000313" key="10">
    <source>
        <dbReference type="EMBL" id="RXR33745.1"/>
    </source>
</evidence>
<evidence type="ECO:0000256" key="1">
    <source>
        <dbReference type="ARBA" id="ARBA00010641"/>
    </source>
</evidence>
<keyword evidence="5" id="KW-0804">Transcription</keyword>
<dbReference type="InterPro" id="IPR013249">
    <property type="entry name" value="RNA_pol_sigma70_r4_t2"/>
</dbReference>
<dbReference type="InterPro" id="IPR013325">
    <property type="entry name" value="RNA_pol_sigma_r2"/>
</dbReference>
<keyword evidence="3" id="KW-0731">Sigma factor</keyword>
<dbReference type="EMBL" id="SDJR01000009">
    <property type="protein sequence ID" value="RXR23785.1"/>
    <property type="molecule type" value="Genomic_DNA"/>
</dbReference>
<evidence type="ECO:0000313" key="11">
    <source>
        <dbReference type="Proteomes" id="UP000289805"/>
    </source>
</evidence>
<evidence type="ECO:0000256" key="6">
    <source>
        <dbReference type="SAM" id="MobiDB-lite"/>
    </source>
</evidence>
<dbReference type="Pfam" id="PF08281">
    <property type="entry name" value="Sigma70_r4_2"/>
    <property type="match status" value="1"/>
</dbReference>
<accession>A0A4Q1KVD9</accession>
<dbReference type="RefSeq" id="WP_051703137.1">
    <property type="nucleotide sequence ID" value="NZ_JOFV01000013.1"/>
</dbReference>
<dbReference type="CDD" id="cd06171">
    <property type="entry name" value="Sigma70_r4"/>
    <property type="match status" value="1"/>
</dbReference>
<dbReference type="SUPFAM" id="SSF88659">
    <property type="entry name" value="Sigma3 and sigma4 domains of RNA polymerase sigma factors"/>
    <property type="match status" value="1"/>
</dbReference>
<dbReference type="Proteomes" id="UP000289805">
    <property type="component" value="Unassembled WGS sequence"/>
</dbReference>
<evidence type="ECO:0000256" key="5">
    <source>
        <dbReference type="ARBA" id="ARBA00023163"/>
    </source>
</evidence>
<dbReference type="InterPro" id="IPR013324">
    <property type="entry name" value="RNA_pol_sigma_r3/r4-like"/>
</dbReference>
<evidence type="ECO:0000259" key="8">
    <source>
        <dbReference type="Pfam" id="PF08281"/>
    </source>
</evidence>
<dbReference type="PANTHER" id="PTHR43133:SF8">
    <property type="entry name" value="RNA POLYMERASE SIGMA FACTOR HI_1459-RELATED"/>
    <property type="match status" value="1"/>
</dbReference>
<evidence type="ECO:0000259" key="7">
    <source>
        <dbReference type="Pfam" id="PF04542"/>
    </source>
</evidence>
<feature type="domain" description="RNA polymerase sigma factor 70 region 4 type 2" evidence="8">
    <location>
        <begin position="104"/>
        <end position="155"/>
    </location>
</feature>
<evidence type="ECO:0000313" key="9">
    <source>
        <dbReference type="EMBL" id="RXR23785.1"/>
    </source>
</evidence>
<dbReference type="Proteomes" id="UP000290517">
    <property type="component" value="Unassembled WGS sequence"/>
</dbReference>
<name>A0A4Q1KVD9_9CELL</name>
<dbReference type="NCBIfam" id="TIGR02937">
    <property type="entry name" value="sigma70-ECF"/>
    <property type="match status" value="1"/>
</dbReference>
<evidence type="ECO:0000256" key="3">
    <source>
        <dbReference type="ARBA" id="ARBA00023082"/>
    </source>
</evidence>
<dbReference type="Pfam" id="PF04542">
    <property type="entry name" value="Sigma70_r2"/>
    <property type="match status" value="1"/>
</dbReference>
<protein>
    <submittedName>
        <fullName evidence="10">Sigma-70 family RNA polymerase sigma factor</fullName>
    </submittedName>
</protein>
<sequence length="181" mass="19319">MRPFERVVAEHGATVLRVCRAVLGPVDAEDAWSETFLSALKAYPRLEEGANVEAWLVTIAHRKAIDVTRVRARAPIAVPDVAELTHEPSRDGLPERGVEQRDDDLWRALAALPPKQRQAVAYHHVAGLPYQEVAAILGGSTEAARRAASDGMATLRRTYPPAGPSAAGAPSSVRASTGSAS</sequence>
<dbReference type="EMBL" id="SDJQ01000013">
    <property type="protein sequence ID" value="RXR33745.1"/>
    <property type="molecule type" value="Genomic_DNA"/>
</dbReference>
<dbReference type="SUPFAM" id="SSF88946">
    <property type="entry name" value="Sigma2 domain of RNA polymerase sigma factors"/>
    <property type="match status" value="1"/>
</dbReference>
<comment type="caution">
    <text evidence="10">The sequence shown here is derived from an EMBL/GenBank/DDBJ whole genome shotgun (WGS) entry which is preliminary data.</text>
</comment>
<comment type="similarity">
    <text evidence="1">Belongs to the sigma-70 factor family. ECF subfamily.</text>
</comment>
<evidence type="ECO:0000256" key="2">
    <source>
        <dbReference type="ARBA" id="ARBA00023015"/>
    </source>
</evidence>
<dbReference type="AlphaFoldDB" id="A0A4Q1KVD9"/>
<dbReference type="PANTHER" id="PTHR43133">
    <property type="entry name" value="RNA POLYMERASE ECF-TYPE SIGMA FACTO"/>
    <property type="match status" value="1"/>
</dbReference>
<keyword evidence="2" id="KW-0805">Transcription regulation</keyword>
<dbReference type="OrthoDB" id="9803203at2"/>
<dbReference type="InterPro" id="IPR014284">
    <property type="entry name" value="RNA_pol_sigma-70_dom"/>
</dbReference>